<dbReference type="Proteomes" id="UP000325315">
    <property type="component" value="Unassembled WGS sequence"/>
</dbReference>
<reference evidence="2" key="1">
    <citation type="journal article" date="2019" name="Plant Biotechnol. J.">
        <title>Genome sequencing of the Australian wild diploid species Gossypium australe highlights disease resistance and delayed gland morphogenesis.</title>
        <authorList>
            <person name="Cai Y."/>
            <person name="Cai X."/>
            <person name="Wang Q."/>
            <person name="Wang P."/>
            <person name="Zhang Y."/>
            <person name="Cai C."/>
            <person name="Xu Y."/>
            <person name="Wang K."/>
            <person name="Zhou Z."/>
            <person name="Wang C."/>
            <person name="Geng S."/>
            <person name="Li B."/>
            <person name="Dong Q."/>
            <person name="Hou Y."/>
            <person name="Wang H."/>
            <person name="Ai P."/>
            <person name="Liu Z."/>
            <person name="Yi F."/>
            <person name="Sun M."/>
            <person name="An G."/>
            <person name="Cheng J."/>
            <person name="Zhang Y."/>
            <person name="Shi Q."/>
            <person name="Xie Y."/>
            <person name="Shi X."/>
            <person name="Chang Y."/>
            <person name="Huang F."/>
            <person name="Chen Y."/>
            <person name="Hong S."/>
            <person name="Mi L."/>
            <person name="Sun Q."/>
            <person name="Zhang L."/>
            <person name="Zhou B."/>
            <person name="Peng R."/>
            <person name="Zhang X."/>
            <person name="Liu F."/>
        </authorList>
    </citation>
    <scope>NUCLEOTIDE SEQUENCE [LARGE SCALE GENOMIC DNA]</scope>
    <source>
        <strain evidence="2">cv. PA1801</strain>
    </source>
</reference>
<name>A0A5B6X3S8_9ROSI</name>
<evidence type="ECO:0000313" key="1">
    <source>
        <dbReference type="EMBL" id="KAA3488246.1"/>
    </source>
</evidence>
<organism evidence="1 2">
    <name type="scientific">Gossypium australe</name>
    <dbReference type="NCBI Taxonomy" id="47621"/>
    <lineage>
        <taxon>Eukaryota</taxon>
        <taxon>Viridiplantae</taxon>
        <taxon>Streptophyta</taxon>
        <taxon>Embryophyta</taxon>
        <taxon>Tracheophyta</taxon>
        <taxon>Spermatophyta</taxon>
        <taxon>Magnoliopsida</taxon>
        <taxon>eudicotyledons</taxon>
        <taxon>Gunneridae</taxon>
        <taxon>Pentapetalae</taxon>
        <taxon>rosids</taxon>
        <taxon>malvids</taxon>
        <taxon>Malvales</taxon>
        <taxon>Malvaceae</taxon>
        <taxon>Malvoideae</taxon>
        <taxon>Gossypium</taxon>
    </lineage>
</organism>
<dbReference type="AlphaFoldDB" id="A0A5B6X3S8"/>
<gene>
    <name evidence="1" type="ORF">EPI10_032016</name>
</gene>
<protein>
    <submittedName>
        <fullName evidence="1">Magnesium-chelatase subunit H</fullName>
    </submittedName>
</protein>
<evidence type="ECO:0000313" key="2">
    <source>
        <dbReference type="Proteomes" id="UP000325315"/>
    </source>
</evidence>
<dbReference type="OrthoDB" id="10487677at2759"/>
<keyword evidence="2" id="KW-1185">Reference proteome</keyword>
<sequence>MFGDATSAWMELKPAFNQSTNRKAKQSLVIQIESGTVSYDGLSVRLSLQEYREKYAKPEDVTGVEVK</sequence>
<proteinExistence type="predicted"/>
<accession>A0A5B6X3S8</accession>
<comment type="caution">
    <text evidence="1">The sequence shown here is derived from an EMBL/GenBank/DDBJ whole genome shotgun (WGS) entry which is preliminary data.</text>
</comment>
<dbReference type="EMBL" id="SMMG02000001">
    <property type="protein sequence ID" value="KAA3488246.1"/>
    <property type="molecule type" value="Genomic_DNA"/>
</dbReference>